<dbReference type="CDD" id="cd01285">
    <property type="entry name" value="nucleoside_deaminase"/>
    <property type="match status" value="1"/>
</dbReference>
<dbReference type="SUPFAM" id="SSF53927">
    <property type="entry name" value="Cytidine deaminase-like"/>
    <property type="match status" value="1"/>
</dbReference>
<gene>
    <name evidence="4" type="ORF">ACFSRZ_12800</name>
</gene>
<organism evidence="4 5">
    <name type="scientific">Pseudotenacibaculum haliotis</name>
    <dbReference type="NCBI Taxonomy" id="1862138"/>
    <lineage>
        <taxon>Bacteria</taxon>
        <taxon>Pseudomonadati</taxon>
        <taxon>Bacteroidota</taxon>
        <taxon>Flavobacteriia</taxon>
        <taxon>Flavobacteriales</taxon>
        <taxon>Flavobacteriaceae</taxon>
        <taxon>Pseudotenacibaculum</taxon>
    </lineage>
</organism>
<evidence type="ECO:0000313" key="4">
    <source>
        <dbReference type="EMBL" id="MFD2568252.1"/>
    </source>
</evidence>
<comment type="caution">
    <text evidence="4">The sequence shown here is derived from an EMBL/GenBank/DDBJ whole genome shotgun (WGS) entry which is preliminary data.</text>
</comment>
<keyword evidence="1" id="KW-0479">Metal-binding</keyword>
<dbReference type="RefSeq" id="WP_379666956.1">
    <property type="nucleotide sequence ID" value="NZ_JBHULH010000008.1"/>
</dbReference>
<dbReference type="PANTHER" id="PTHR11079:SF179">
    <property type="entry name" value="TRNA(ADENINE(34)) DEAMINASE, CHLOROPLASTIC"/>
    <property type="match status" value="1"/>
</dbReference>
<dbReference type="EC" id="3.5.4.33" evidence="4"/>
<keyword evidence="5" id="KW-1185">Reference proteome</keyword>
<keyword evidence="4" id="KW-0378">Hydrolase</keyword>
<dbReference type="InterPro" id="IPR016193">
    <property type="entry name" value="Cytidine_deaminase-like"/>
</dbReference>
<accession>A0ABW5LY43</accession>
<feature type="domain" description="CMP/dCMP-type deaminase" evidence="3">
    <location>
        <begin position="2"/>
        <end position="113"/>
    </location>
</feature>
<evidence type="ECO:0000259" key="3">
    <source>
        <dbReference type="PROSITE" id="PS51747"/>
    </source>
</evidence>
<dbReference type="Pfam" id="PF00383">
    <property type="entry name" value="dCMP_cyt_deam_1"/>
    <property type="match status" value="1"/>
</dbReference>
<evidence type="ECO:0000313" key="5">
    <source>
        <dbReference type="Proteomes" id="UP001597508"/>
    </source>
</evidence>
<keyword evidence="2" id="KW-0862">Zinc</keyword>
<protein>
    <submittedName>
        <fullName evidence="4">Nucleoside deaminase</fullName>
        <ecNumber evidence="4">3.5.4.33</ecNumber>
    </submittedName>
</protein>
<sequence length="156" mass="17424">MRDHNFYMSQCISLGKEAMEKGNPPVGAMVVKNNQIIGIGLESGKSSKDITRHAEIEAVKDALNNSLLTDLKDCVLYTTHEPCIMCSYVLRHYKLSTIVYGTSVKYIGGVTSEFKILNAKNIPQWSYAPKIVSGILEEQCQTLSNAYKHKITNHEN</sequence>
<dbReference type="InterPro" id="IPR016192">
    <property type="entry name" value="APOBEC/CMP_deaminase_Zn-bd"/>
</dbReference>
<dbReference type="GO" id="GO:0052717">
    <property type="term" value="F:tRNA-specific adenosine-34 deaminase activity"/>
    <property type="evidence" value="ECO:0007669"/>
    <property type="project" value="UniProtKB-EC"/>
</dbReference>
<reference evidence="5" key="1">
    <citation type="journal article" date="2019" name="Int. J. Syst. Evol. Microbiol.">
        <title>The Global Catalogue of Microorganisms (GCM) 10K type strain sequencing project: providing services to taxonomists for standard genome sequencing and annotation.</title>
        <authorList>
            <consortium name="The Broad Institute Genomics Platform"/>
            <consortium name="The Broad Institute Genome Sequencing Center for Infectious Disease"/>
            <person name="Wu L."/>
            <person name="Ma J."/>
        </authorList>
    </citation>
    <scope>NUCLEOTIDE SEQUENCE [LARGE SCALE GENOMIC DNA]</scope>
    <source>
        <strain evidence="5">KCTC 52127</strain>
    </source>
</reference>
<proteinExistence type="predicted"/>
<dbReference type="EMBL" id="JBHULH010000008">
    <property type="protein sequence ID" value="MFD2568252.1"/>
    <property type="molecule type" value="Genomic_DNA"/>
</dbReference>
<dbReference type="Gene3D" id="3.40.140.10">
    <property type="entry name" value="Cytidine Deaminase, domain 2"/>
    <property type="match status" value="1"/>
</dbReference>
<evidence type="ECO:0000256" key="2">
    <source>
        <dbReference type="ARBA" id="ARBA00022833"/>
    </source>
</evidence>
<dbReference type="Proteomes" id="UP001597508">
    <property type="component" value="Unassembled WGS sequence"/>
</dbReference>
<dbReference type="InterPro" id="IPR002125">
    <property type="entry name" value="CMP_dCMP_dom"/>
</dbReference>
<dbReference type="PROSITE" id="PS51747">
    <property type="entry name" value="CYT_DCMP_DEAMINASES_2"/>
    <property type="match status" value="1"/>
</dbReference>
<dbReference type="PANTHER" id="PTHR11079">
    <property type="entry name" value="CYTOSINE DEAMINASE FAMILY MEMBER"/>
    <property type="match status" value="1"/>
</dbReference>
<dbReference type="PROSITE" id="PS00903">
    <property type="entry name" value="CYT_DCMP_DEAMINASES_1"/>
    <property type="match status" value="1"/>
</dbReference>
<name>A0ABW5LY43_9FLAO</name>
<evidence type="ECO:0000256" key="1">
    <source>
        <dbReference type="ARBA" id="ARBA00022723"/>
    </source>
</evidence>